<protein>
    <submittedName>
        <fullName evidence="2">Endonuclease, Uma2 family (Restriction endonuclease fold)</fullName>
    </submittedName>
</protein>
<organism evidence="2">
    <name type="scientific">Candidatus Kentrum sp. DK</name>
    <dbReference type="NCBI Taxonomy" id="2126562"/>
    <lineage>
        <taxon>Bacteria</taxon>
        <taxon>Pseudomonadati</taxon>
        <taxon>Pseudomonadota</taxon>
        <taxon>Gammaproteobacteria</taxon>
        <taxon>Candidatus Kentrum</taxon>
    </lineage>
</organism>
<sequence>MRTEPIFPYGPLTADQIREEDRYELSNGCPIYCAPAGVNHSQRNLSGGSLLDSDPDVEWSGVDAGFTPEPGTMRAPDVSVAPLPEKKTGWIPGVPPLAVEYADKGQNEPDLQTKIKELLAAGTRYVWVVRLTGPHRVEVYTPGKPMRLLSITDTLEAPGILRNPVPVRALFDREVAHGVILKNLLQRAGYPDLNAVRGEGREEGGWKAKVDALFSVLTARGIAMNDAAWARIRDCRDAEQLEAWLRKAAVADRIEDVL</sequence>
<dbReference type="Gene3D" id="3.90.1570.10">
    <property type="entry name" value="tt1808, chain A"/>
    <property type="match status" value="1"/>
</dbReference>
<keyword evidence="2" id="KW-0540">Nuclease</keyword>
<proteinExistence type="predicted"/>
<keyword evidence="2" id="KW-0378">Hydrolase</keyword>
<dbReference type="InterPro" id="IPR008538">
    <property type="entry name" value="Uma2"/>
</dbReference>
<dbReference type="Pfam" id="PF05685">
    <property type="entry name" value="Uma2"/>
    <property type="match status" value="1"/>
</dbReference>
<dbReference type="EMBL" id="CAADEX010000010">
    <property type="protein sequence ID" value="VFJ45305.1"/>
    <property type="molecule type" value="Genomic_DNA"/>
</dbReference>
<dbReference type="CDD" id="cd06260">
    <property type="entry name" value="DUF820-like"/>
    <property type="match status" value="1"/>
</dbReference>
<evidence type="ECO:0000313" key="2">
    <source>
        <dbReference type="EMBL" id="VFJ45305.1"/>
    </source>
</evidence>
<evidence type="ECO:0000259" key="1">
    <source>
        <dbReference type="Pfam" id="PF05685"/>
    </source>
</evidence>
<reference evidence="2" key="1">
    <citation type="submission" date="2019-02" db="EMBL/GenBank/DDBJ databases">
        <authorList>
            <person name="Gruber-Vodicka R. H."/>
            <person name="Seah K. B. B."/>
        </authorList>
    </citation>
    <scope>NUCLEOTIDE SEQUENCE</scope>
    <source>
        <strain evidence="2">BECK_DK47</strain>
    </source>
</reference>
<feature type="domain" description="Putative restriction endonuclease" evidence="1">
    <location>
        <begin position="18"/>
        <end position="158"/>
    </location>
</feature>
<keyword evidence="2" id="KW-0255">Endonuclease</keyword>
<dbReference type="InterPro" id="IPR011335">
    <property type="entry name" value="Restrct_endonuc-II-like"/>
</dbReference>
<dbReference type="GO" id="GO:0004519">
    <property type="term" value="F:endonuclease activity"/>
    <property type="evidence" value="ECO:0007669"/>
    <property type="project" value="UniProtKB-KW"/>
</dbReference>
<dbReference type="SUPFAM" id="SSF52980">
    <property type="entry name" value="Restriction endonuclease-like"/>
    <property type="match status" value="1"/>
</dbReference>
<dbReference type="AlphaFoldDB" id="A0A450S0X2"/>
<accession>A0A450S0X2</accession>
<gene>
    <name evidence="2" type="ORF">BECKDK2373B_GA0170837_101025</name>
</gene>
<dbReference type="InterPro" id="IPR012296">
    <property type="entry name" value="Nuclease_put_TT1808"/>
</dbReference>
<name>A0A450S0X2_9GAMM</name>